<dbReference type="PANTHER" id="PTHR43620:SF7">
    <property type="entry name" value="GLYCEROPHOSPHODIESTER PHOSPHODIESTERASE GDPD5-RELATED"/>
    <property type="match status" value="1"/>
</dbReference>
<dbReference type="RefSeq" id="WP_064480859.1">
    <property type="nucleotide sequence ID" value="NZ_CP015641.1"/>
</dbReference>
<dbReference type="GO" id="GO:0006629">
    <property type="term" value="P:lipid metabolic process"/>
    <property type="evidence" value="ECO:0007669"/>
    <property type="project" value="InterPro"/>
</dbReference>
<organism evidence="9 10">
    <name type="scientific">Stutzerimonas stutzeri</name>
    <name type="common">Pseudomonas stutzeri</name>
    <dbReference type="NCBI Taxonomy" id="316"/>
    <lineage>
        <taxon>Bacteria</taxon>
        <taxon>Pseudomonadati</taxon>
        <taxon>Pseudomonadota</taxon>
        <taxon>Gammaproteobacteria</taxon>
        <taxon>Pseudomonadales</taxon>
        <taxon>Pseudomonadaceae</taxon>
        <taxon>Stutzerimonas</taxon>
    </lineage>
</organism>
<dbReference type="InterPro" id="IPR017946">
    <property type="entry name" value="PLC-like_Pdiesterase_TIM-brl"/>
</dbReference>
<dbReference type="Proteomes" id="UP000077787">
    <property type="component" value="Chromosome"/>
</dbReference>
<gene>
    <name evidence="9" type="ORF">PS273GM_05415</name>
</gene>
<dbReference type="CDD" id="cd08602">
    <property type="entry name" value="GDPD_ScGlpQ1_like"/>
    <property type="match status" value="1"/>
</dbReference>
<evidence type="ECO:0000256" key="1">
    <source>
        <dbReference type="ARBA" id="ARBA00007277"/>
    </source>
</evidence>
<evidence type="ECO:0000313" key="9">
    <source>
        <dbReference type="EMBL" id="ANF24631.1"/>
    </source>
</evidence>
<dbReference type="PANTHER" id="PTHR43620">
    <property type="entry name" value="GLYCEROPHOSPHORYL DIESTER PHOSPHODIESTERASE"/>
    <property type="match status" value="1"/>
</dbReference>
<dbReference type="PROSITE" id="PS51704">
    <property type="entry name" value="GP_PDE"/>
    <property type="match status" value="1"/>
</dbReference>
<accession>A0A172WMC9</accession>
<dbReference type="SUPFAM" id="SSF51695">
    <property type="entry name" value="PLC-like phosphodiesterases"/>
    <property type="match status" value="1"/>
</dbReference>
<dbReference type="GO" id="GO:0006071">
    <property type="term" value="P:glycerol metabolic process"/>
    <property type="evidence" value="ECO:0007669"/>
    <property type="project" value="UniProtKB-KW"/>
</dbReference>
<keyword evidence="3 7" id="KW-0732">Signal</keyword>
<proteinExistence type="inferred from homology"/>
<evidence type="ECO:0000256" key="3">
    <source>
        <dbReference type="ARBA" id="ARBA00022729"/>
    </source>
</evidence>
<feature type="domain" description="GP-PDE" evidence="8">
    <location>
        <begin position="44"/>
        <end position="368"/>
    </location>
</feature>
<feature type="chain" id="PRO_5008002698" description="glycerophosphodiester phosphodiesterase" evidence="7">
    <location>
        <begin position="27"/>
        <end position="370"/>
    </location>
</feature>
<sequence length="370" mass="40579">MARHSRPTLRHLFAACSLLLPIAAFAATPDASVAAKNGRDEPHPLVIAHRGASGYVPEHTLASYALAILQGADYVEPDLVMTRDGELVARHDNELGLTTDVSQHPEFADRKRTQMVDGVKLTGWFSEDFTLAELKTLRAIERIPTIRPGNARLDGSLEIPTLQEIIDLVKTMQLSERRRIGLYPETKHPTHFQKLGLAMEKPLVRVLHRNGYAGRSAPVYIQSFEVENLKTLSGLTQLRLVQLFGGGQPYDQKVRGSKLTYAQMATAEGLKAISRYAAGVGPEKSYIIPRDANGNLGQPTDFVPNAHAAGLKVHPYTFRAENVFLPANLRNGDSPAERGNIEADIQAFLDAGIDGLFIDQPDIAVKVRGQ</sequence>
<feature type="signal peptide" evidence="7">
    <location>
        <begin position="1"/>
        <end position="26"/>
    </location>
</feature>
<evidence type="ECO:0000256" key="7">
    <source>
        <dbReference type="SAM" id="SignalP"/>
    </source>
</evidence>
<dbReference type="Gene3D" id="3.20.20.190">
    <property type="entry name" value="Phosphatidylinositol (PI) phosphodiesterase"/>
    <property type="match status" value="1"/>
</dbReference>
<dbReference type="eggNOG" id="COG0584">
    <property type="taxonomic scope" value="Bacteria"/>
</dbReference>
<comment type="catalytic activity">
    <reaction evidence="6">
        <text>a sn-glycero-3-phosphodiester + H2O = an alcohol + sn-glycerol 3-phosphate + H(+)</text>
        <dbReference type="Rhea" id="RHEA:12969"/>
        <dbReference type="ChEBI" id="CHEBI:15377"/>
        <dbReference type="ChEBI" id="CHEBI:15378"/>
        <dbReference type="ChEBI" id="CHEBI:30879"/>
        <dbReference type="ChEBI" id="CHEBI:57597"/>
        <dbReference type="ChEBI" id="CHEBI:83408"/>
        <dbReference type="EC" id="3.1.4.46"/>
    </reaction>
</comment>
<evidence type="ECO:0000313" key="10">
    <source>
        <dbReference type="Proteomes" id="UP000077787"/>
    </source>
</evidence>
<dbReference type="AlphaFoldDB" id="A0A172WMC9"/>
<dbReference type="OrthoDB" id="9795622at2"/>
<keyword evidence="5" id="KW-0378">Hydrolase</keyword>
<evidence type="ECO:0000256" key="5">
    <source>
        <dbReference type="ARBA" id="ARBA00022801"/>
    </source>
</evidence>
<name>A0A172WMC9_STUST</name>
<evidence type="ECO:0000256" key="6">
    <source>
        <dbReference type="ARBA" id="ARBA00047512"/>
    </source>
</evidence>
<evidence type="ECO:0000256" key="2">
    <source>
        <dbReference type="ARBA" id="ARBA00012247"/>
    </source>
</evidence>
<comment type="similarity">
    <text evidence="1">Belongs to the glycerophosphoryl diester phosphodiesterase family.</text>
</comment>
<protein>
    <recommendedName>
        <fullName evidence="2">glycerophosphodiester phosphodiesterase</fullName>
        <ecNumber evidence="2">3.1.4.46</ecNumber>
    </recommendedName>
</protein>
<keyword evidence="4" id="KW-0319">Glycerol metabolism</keyword>
<dbReference type="GO" id="GO:0008889">
    <property type="term" value="F:glycerophosphodiester phosphodiesterase activity"/>
    <property type="evidence" value="ECO:0007669"/>
    <property type="project" value="UniProtKB-EC"/>
</dbReference>
<dbReference type="GO" id="GO:0042597">
    <property type="term" value="C:periplasmic space"/>
    <property type="evidence" value="ECO:0007669"/>
    <property type="project" value="TreeGrafter"/>
</dbReference>
<evidence type="ECO:0000256" key="4">
    <source>
        <dbReference type="ARBA" id="ARBA00022798"/>
    </source>
</evidence>
<dbReference type="InterPro" id="IPR030395">
    <property type="entry name" value="GP_PDE_dom"/>
</dbReference>
<dbReference type="EC" id="3.1.4.46" evidence="2"/>
<evidence type="ECO:0000259" key="8">
    <source>
        <dbReference type="PROSITE" id="PS51704"/>
    </source>
</evidence>
<dbReference type="Pfam" id="PF03009">
    <property type="entry name" value="GDPD"/>
    <property type="match status" value="1"/>
</dbReference>
<reference evidence="9 10" key="1">
    <citation type="submission" date="2016-05" db="EMBL/GenBank/DDBJ databases">
        <title>Genome sequence of Pseudomonas stutzeri 273 and identification of the exopolysaccharide biosynthesis locus.</title>
        <authorList>
            <person name="Wu S."/>
            <person name="Sun C."/>
        </authorList>
    </citation>
    <scope>NUCLEOTIDE SEQUENCE [LARGE SCALE GENOMIC DNA]</scope>
    <source>
        <strain evidence="9 10">273</strain>
    </source>
</reference>
<dbReference type="EMBL" id="CP015641">
    <property type="protein sequence ID" value="ANF24631.1"/>
    <property type="molecule type" value="Genomic_DNA"/>
</dbReference>